<evidence type="ECO:0000313" key="3">
    <source>
        <dbReference type="Proteomes" id="UP001367508"/>
    </source>
</evidence>
<dbReference type="AlphaFoldDB" id="A0AAN9MZE9"/>
<keyword evidence="3" id="KW-1185">Reference proteome</keyword>
<evidence type="ECO:0000313" key="2">
    <source>
        <dbReference type="EMBL" id="KAK7361243.1"/>
    </source>
</evidence>
<proteinExistence type="predicted"/>
<comment type="caution">
    <text evidence="2">The sequence shown here is derived from an EMBL/GenBank/DDBJ whole genome shotgun (WGS) entry which is preliminary data.</text>
</comment>
<organism evidence="2 3">
    <name type="scientific">Canavalia gladiata</name>
    <name type="common">Sword bean</name>
    <name type="synonym">Dolichos gladiatus</name>
    <dbReference type="NCBI Taxonomy" id="3824"/>
    <lineage>
        <taxon>Eukaryota</taxon>
        <taxon>Viridiplantae</taxon>
        <taxon>Streptophyta</taxon>
        <taxon>Embryophyta</taxon>
        <taxon>Tracheophyta</taxon>
        <taxon>Spermatophyta</taxon>
        <taxon>Magnoliopsida</taxon>
        <taxon>eudicotyledons</taxon>
        <taxon>Gunneridae</taxon>
        <taxon>Pentapetalae</taxon>
        <taxon>rosids</taxon>
        <taxon>fabids</taxon>
        <taxon>Fabales</taxon>
        <taxon>Fabaceae</taxon>
        <taxon>Papilionoideae</taxon>
        <taxon>50 kb inversion clade</taxon>
        <taxon>NPAAA clade</taxon>
        <taxon>indigoferoid/millettioid clade</taxon>
        <taxon>Phaseoleae</taxon>
        <taxon>Canavalia</taxon>
    </lineage>
</organism>
<feature type="compositionally biased region" description="Basic and acidic residues" evidence="1">
    <location>
        <begin position="68"/>
        <end position="78"/>
    </location>
</feature>
<protein>
    <submittedName>
        <fullName evidence="2">Uncharacterized protein</fullName>
    </submittedName>
</protein>
<accession>A0AAN9MZE9</accession>
<evidence type="ECO:0000256" key="1">
    <source>
        <dbReference type="SAM" id="MobiDB-lite"/>
    </source>
</evidence>
<dbReference type="EMBL" id="JAYMYQ010000001">
    <property type="protein sequence ID" value="KAK7361243.1"/>
    <property type="molecule type" value="Genomic_DNA"/>
</dbReference>
<reference evidence="2 3" key="1">
    <citation type="submission" date="2024-01" db="EMBL/GenBank/DDBJ databases">
        <title>The genomes of 5 underutilized Papilionoideae crops provide insights into root nodulation and disease resistanc.</title>
        <authorList>
            <person name="Jiang F."/>
        </authorList>
    </citation>
    <scope>NUCLEOTIDE SEQUENCE [LARGE SCALE GENOMIC DNA]</scope>
    <source>
        <strain evidence="2">LVBAO_FW01</strain>
        <tissue evidence="2">Leaves</tissue>
    </source>
</reference>
<feature type="region of interest" description="Disordered" evidence="1">
    <location>
        <begin position="65"/>
        <end position="84"/>
    </location>
</feature>
<name>A0AAN9MZE9_CANGL</name>
<dbReference type="Proteomes" id="UP001367508">
    <property type="component" value="Unassembled WGS sequence"/>
</dbReference>
<sequence>MTRAPIVRIHLLLRRGCLGKEWEAKIFSLKVSSTLHGPRATSLMALGALLDHERHSVGAVREWLASKSKSESEREGDIRPFLAG</sequence>
<gene>
    <name evidence="2" type="ORF">VNO77_03291</name>
</gene>